<evidence type="ECO:0000256" key="10">
    <source>
        <dbReference type="HAMAP-Rule" id="MF_00135"/>
    </source>
</evidence>
<evidence type="ECO:0000256" key="7">
    <source>
        <dbReference type="ARBA" id="ARBA00022822"/>
    </source>
</evidence>
<evidence type="ECO:0000256" key="1">
    <source>
        <dbReference type="ARBA" id="ARBA00001164"/>
    </source>
</evidence>
<proteinExistence type="inferred from homology"/>
<evidence type="ECO:0000256" key="3">
    <source>
        <dbReference type="ARBA" id="ARBA00007571"/>
    </source>
</evidence>
<dbReference type="HAMAP" id="MF_00135">
    <property type="entry name" value="PRAI"/>
    <property type="match status" value="1"/>
</dbReference>
<evidence type="ECO:0000259" key="11">
    <source>
        <dbReference type="Pfam" id="PF00697"/>
    </source>
</evidence>
<dbReference type="Pfam" id="PF00697">
    <property type="entry name" value="PRAI"/>
    <property type="match status" value="1"/>
</dbReference>
<feature type="domain" description="N-(5'phosphoribosyl) anthranilate isomerase (PRAI)" evidence="11">
    <location>
        <begin position="4"/>
        <end position="197"/>
    </location>
</feature>
<comment type="similarity">
    <text evidence="3 10">Belongs to the TrpF family.</text>
</comment>
<name>A0A921G197_SPOPS</name>
<sequence>MTKVKICGLLEKEHVKMAVDAGVDAIGFVFAPSKRQVTIAKAQMLAENIPPEVMIIGVFVDDSRAFIEKTYREVPLDFVQYHGNESPDFINKIGLPSIKVISVHSSEDIKQAAQYEADYFLFDTPGTDYKGGSGRIFDWQLMRECDVQSDSIILAGGLNAENVGEAIRTVQPYMVDVSSGVEVMGRKDENLMRTFIKVVKEEER</sequence>
<dbReference type="Proteomes" id="UP000698173">
    <property type="component" value="Unassembled WGS sequence"/>
</dbReference>
<evidence type="ECO:0000256" key="9">
    <source>
        <dbReference type="ARBA" id="ARBA00023235"/>
    </source>
</evidence>
<reference evidence="12" key="2">
    <citation type="submission" date="2021-09" db="EMBL/GenBank/DDBJ databases">
        <authorList>
            <person name="Gilroy R."/>
        </authorList>
    </citation>
    <scope>NUCLEOTIDE SEQUENCE</scope>
    <source>
        <strain evidence="12">CHK171-7178</strain>
    </source>
</reference>
<dbReference type="CDD" id="cd00405">
    <property type="entry name" value="PRAI"/>
    <property type="match status" value="1"/>
</dbReference>
<reference evidence="12" key="1">
    <citation type="journal article" date="2021" name="PeerJ">
        <title>Extensive microbial diversity within the chicken gut microbiome revealed by metagenomics and culture.</title>
        <authorList>
            <person name="Gilroy R."/>
            <person name="Ravi A."/>
            <person name="Getino M."/>
            <person name="Pursley I."/>
            <person name="Horton D.L."/>
            <person name="Alikhan N.F."/>
            <person name="Baker D."/>
            <person name="Gharbi K."/>
            <person name="Hall N."/>
            <person name="Watson M."/>
            <person name="Adriaenssens E.M."/>
            <person name="Foster-Nyarko E."/>
            <person name="Jarju S."/>
            <person name="Secka A."/>
            <person name="Antonio M."/>
            <person name="Oren A."/>
            <person name="Chaudhuri R.R."/>
            <person name="La Ragione R."/>
            <person name="Hildebrand F."/>
            <person name="Pallen M.J."/>
        </authorList>
    </citation>
    <scope>NUCLEOTIDE SEQUENCE</scope>
    <source>
        <strain evidence="12">CHK171-7178</strain>
    </source>
</reference>
<keyword evidence="8 10" id="KW-0057">Aromatic amino acid biosynthesis</keyword>
<organism evidence="12 13">
    <name type="scientific">Sporosarcina psychrophila</name>
    <name type="common">Bacillus psychrophilus</name>
    <dbReference type="NCBI Taxonomy" id="1476"/>
    <lineage>
        <taxon>Bacteria</taxon>
        <taxon>Bacillati</taxon>
        <taxon>Bacillota</taxon>
        <taxon>Bacilli</taxon>
        <taxon>Bacillales</taxon>
        <taxon>Caryophanaceae</taxon>
        <taxon>Sporosarcina</taxon>
    </lineage>
</organism>
<evidence type="ECO:0000256" key="8">
    <source>
        <dbReference type="ARBA" id="ARBA00023141"/>
    </source>
</evidence>
<dbReference type="EC" id="5.3.1.24" evidence="4 10"/>
<evidence type="ECO:0000256" key="4">
    <source>
        <dbReference type="ARBA" id="ARBA00012572"/>
    </source>
</evidence>
<comment type="caution">
    <text evidence="12">The sequence shown here is derived from an EMBL/GenBank/DDBJ whole genome shotgun (WGS) entry which is preliminary data.</text>
</comment>
<evidence type="ECO:0000313" key="12">
    <source>
        <dbReference type="EMBL" id="HJF33635.1"/>
    </source>
</evidence>
<evidence type="ECO:0000313" key="13">
    <source>
        <dbReference type="Proteomes" id="UP000698173"/>
    </source>
</evidence>
<comment type="catalytic activity">
    <reaction evidence="1 10">
        <text>N-(5-phospho-beta-D-ribosyl)anthranilate = 1-(2-carboxyphenylamino)-1-deoxy-D-ribulose 5-phosphate</text>
        <dbReference type="Rhea" id="RHEA:21540"/>
        <dbReference type="ChEBI" id="CHEBI:18277"/>
        <dbReference type="ChEBI" id="CHEBI:58613"/>
        <dbReference type="EC" id="5.3.1.24"/>
    </reaction>
</comment>
<keyword evidence="9 10" id="KW-0413">Isomerase</keyword>
<dbReference type="InterPro" id="IPR001240">
    <property type="entry name" value="PRAI_dom"/>
</dbReference>
<evidence type="ECO:0000256" key="2">
    <source>
        <dbReference type="ARBA" id="ARBA00004664"/>
    </source>
</evidence>
<dbReference type="InterPro" id="IPR044643">
    <property type="entry name" value="TrpF_fam"/>
</dbReference>
<accession>A0A921G197</accession>
<dbReference type="GO" id="GO:0004640">
    <property type="term" value="F:phosphoribosylanthranilate isomerase activity"/>
    <property type="evidence" value="ECO:0007669"/>
    <property type="project" value="UniProtKB-UniRule"/>
</dbReference>
<dbReference type="SUPFAM" id="SSF51366">
    <property type="entry name" value="Ribulose-phoshate binding barrel"/>
    <property type="match status" value="1"/>
</dbReference>
<evidence type="ECO:0000256" key="6">
    <source>
        <dbReference type="ARBA" id="ARBA00022605"/>
    </source>
</evidence>
<protein>
    <recommendedName>
        <fullName evidence="5 10">N-(5'-phosphoribosyl)anthranilate isomerase</fullName>
        <shortName evidence="10">PRAI</shortName>
        <ecNumber evidence="4 10">5.3.1.24</ecNumber>
    </recommendedName>
</protein>
<keyword evidence="6 10" id="KW-0028">Amino-acid biosynthesis</keyword>
<comment type="pathway">
    <text evidence="2 10">Amino-acid biosynthesis; L-tryptophan biosynthesis; L-tryptophan from chorismate: step 3/5.</text>
</comment>
<dbReference type="InterPro" id="IPR013785">
    <property type="entry name" value="Aldolase_TIM"/>
</dbReference>
<dbReference type="Gene3D" id="3.20.20.70">
    <property type="entry name" value="Aldolase class I"/>
    <property type="match status" value="1"/>
</dbReference>
<dbReference type="InterPro" id="IPR011060">
    <property type="entry name" value="RibuloseP-bd_barrel"/>
</dbReference>
<dbReference type="PANTHER" id="PTHR42894:SF1">
    <property type="entry name" value="N-(5'-PHOSPHORIBOSYL)ANTHRANILATE ISOMERASE"/>
    <property type="match status" value="1"/>
</dbReference>
<dbReference type="AlphaFoldDB" id="A0A921G197"/>
<dbReference type="PANTHER" id="PTHR42894">
    <property type="entry name" value="N-(5'-PHOSPHORIBOSYL)ANTHRANILATE ISOMERASE"/>
    <property type="match status" value="1"/>
</dbReference>
<dbReference type="GO" id="GO:0000162">
    <property type="term" value="P:L-tryptophan biosynthetic process"/>
    <property type="evidence" value="ECO:0007669"/>
    <property type="project" value="UniProtKB-UniRule"/>
</dbReference>
<evidence type="ECO:0000256" key="5">
    <source>
        <dbReference type="ARBA" id="ARBA00022272"/>
    </source>
</evidence>
<keyword evidence="7 10" id="KW-0822">Tryptophan biosynthesis</keyword>
<dbReference type="FunFam" id="3.20.20.70:FF:000075">
    <property type="entry name" value="Tryptophan biosynthesis protein TRP1"/>
    <property type="match status" value="1"/>
</dbReference>
<gene>
    <name evidence="10" type="primary">trpF</name>
    <name evidence="12" type="ORF">K8V56_17870</name>
</gene>
<dbReference type="NCBIfam" id="NF002300">
    <property type="entry name" value="PRK01222.1-7"/>
    <property type="match status" value="1"/>
</dbReference>
<dbReference type="EMBL" id="DYWT01000273">
    <property type="protein sequence ID" value="HJF33635.1"/>
    <property type="molecule type" value="Genomic_DNA"/>
</dbReference>